<dbReference type="SMART" id="SM00470">
    <property type="entry name" value="ParB"/>
    <property type="match status" value="1"/>
</dbReference>
<evidence type="ECO:0000256" key="2">
    <source>
        <dbReference type="ARBA" id="ARBA00023125"/>
    </source>
</evidence>
<dbReference type="RefSeq" id="WP_109717711.1">
    <property type="nucleotide sequence ID" value="NZ_CP193925.1"/>
</dbReference>
<sequence length="323" mass="36208">MSAKRITIGRTFSQTPLNTEKSADSHSQTFVLATGKRALFRFEHILANDVEAKTFVTMETNGRDQSGLTPDSLRDIIRTIKLQQFFPAIGVMQGERIEILDGSRRRAAALYCKTGLDVLVTDAAITPDEARRLAQDIQTAREHNLREVGMRLLALKDGGLSQKEIAENQGLSQAKVTRALQAASVPADLISLFPNQSELTYPDYKALLQAADKLSETGQTVDALINAISAEIDMVRAREGLAEDELKNTILRLIRQGSQTLVKEPEKDKTTAVTLWSFADKDRFARKKTRGRMFSYEFNRQSKELQDELDKVIAETLKKYMTR</sequence>
<reference evidence="4 5" key="1">
    <citation type="submission" date="2018-05" db="EMBL/GenBank/DDBJ databases">
        <title>Genomic Encyclopedia of Type Strains, Phase IV (KMG-V): Genome sequencing to study the core and pangenomes of soil and plant-associated prokaryotes.</title>
        <authorList>
            <person name="Whitman W."/>
        </authorList>
    </citation>
    <scope>NUCLEOTIDE SEQUENCE [LARGE SCALE GENOMIC DNA]</scope>
    <source>
        <strain evidence="4 5">PNA 200-10</strain>
    </source>
</reference>
<organism evidence="4 5">
    <name type="scientific">Pantoea allii</name>
    <dbReference type="NCBI Taxonomy" id="574096"/>
    <lineage>
        <taxon>Bacteria</taxon>
        <taxon>Pseudomonadati</taxon>
        <taxon>Pseudomonadota</taxon>
        <taxon>Gammaproteobacteria</taxon>
        <taxon>Enterobacterales</taxon>
        <taxon>Erwiniaceae</taxon>
        <taxon>Pantoea</taxon>
    </lineage>
</organism>
<dbReference type="CDD" id="cd16394">
    <property type="entry name" value="sopB_N"/>
    <property type="match status" value="1"/>
</dbReference>
<dbReference type="Gene3D" id="1.10.10.2830">
    <property type="match status" value="1"/>
</dbReference>
<evidence type="ECO:0000313" key="5">
    <source>
        <dbReference type="Proteomes" id="UP000245981"/>
    </source>
</evidence>
<dbReference type="PANTHER" id="PTHR38973">
    <property type="entry name" value="PLASMID PARTITIONING CONTROL PROTEIN-RELATED"/>
    <property type="match status" value="1"/>
</dbReference>
<dbReference type="STRING" id="574096.HA38_03585"/>
<dbReference type="PANTHER" id="PTHR38973:SF1">
    <property type="entry name" value="PLASMID PARTITION PROTEIN B"/>
    <property type="match status" value="1"/>
</dbReference>
<protein>
    <submittedName>
        <fullName evidence="4">ParB family chromosome partitioning protein</fullName>
    </submittedName>
</protein>
<proteinExistence type="inferred from homology"/>
<evidence type="ECO:0000313" key="4">
    <source>
        <dbReference type="EMBL" id="PWK95725.1"/>
    </source>
</evidence>
<dbReference type="EMBL" id="QGHF01000007">
    <property type="protein sequence ID" value="PWK95725.1"/>
    <property type="molecule type" value="Genomic_DNA"/>
</dbReference>
<keyword evidence="2" id="KW-0238">DNA-binding</keyword>
<dbReference type="InterPro" id="IPR014884">
    <property type="entry name" value="ParB_fam_C"/>
</dbReference>
<accession>A0A2V2BJY6</accession>
<dbReference type="Pfam" id="PF08775">
    <property type="entry name" value="ParB"/>
    <property type="match status" value="1"/>
</dbReference>
<dbReference type="InterPro" id="IPR003115">
    <property type="entry name" value="ParB_N"/>
</dbReference>
<dbReference type="NCBIfam" id="TIGR00180">
    <property type="entry name" value="parB_part"/>
    <property type="match status" value="1"/>
</dbReference>
<comment type="similarity">
    <text evidence="1">Belongs to the ParB family.</text>
</comment>
<dbReference type="SUPFAM" id="SSF109709">
    <property type="entry name" value="KorB DNA-binding domain-like"/>
    <property type="match status" value="1"/>
</dbReference>
<evidence type="ECO:0000256" key="1">
    <source>
        <dbReference type="ARBA" id="ARBA00006295"/>
    </source>
</evidence>
<dbReference type="GO" id="GO:0003677">
    <property type="term" value="F:DNA binding"/>
    <property type="evidence" value="ECO:0007669"/>
    <property type="project" value="UniProtKB-KW"/>
</dbReference>
<dbReference type="AlphaFoldDB" id="A0A2V2BJY6"/>
<dbReference type="OrthoDB" id="5719994at2"/>
<name>A0A2V2BJY6_9GAMM</name>
<dbReference type="Proteomes" id="UP000245981">
    <property type="component" value="Unassembled WGS sequence"/>
</dbReference>
<feature type="domain" description="ParB-like N-terminal" evidence="3">
    <location>
        <begin position="50"/>
        <end position="137"/>
    </location>
</feature>
<dbReference type="InterPro" id="IPR004437">
    <property type="entry name" value="ParB/RepB/Spo0J"/>
</dbReference>
<gene>
    <name evidence="4" type="ORF">C7431_107125</name>
</gene>
<comment type="caution">
    <text evidence="4">The sequence shown here is derived from an EMBL/GenBank/DDBJ whole genome shotgun (WGS) entry which is preliminary data.</text>
</comment>
<evidence type="ECO:0000259" key="3">
    <source>
        <dbReference type="SMART" id="SM00470"/>
    </source>
</evidence>